<evidence type="ECO:0000259" key="1">
    <source>
        <dbReference type="Pfam" id="PF04965"/>
    </source>
</evidence>
<comment type="caution">
    <text evidence="2">The sequence shown here is derived from an EMBL/GenBank/DDBJ whole genome shotgun (WGS) entry which is preliminary data.</text>
</comment>
<dbReference type="Pfam" id="PF04965">
    <property type="entry name" value="GPW_gp25"/>
    <property type="match status" value="1"/>
</dbReference>
<dbReference type="SUPFAM" id="SSF160719">
    <property type="entry name" value="gpW/gp25-like"/>
    <property type="match status" value="1"/>
</dbReference>
<proteinExistence type="predicted"/>
<evidence type="ECO:0000313" key="3">
    <source>
        <dbReference type="Proteomes" id="UP000704176"/>
    </source>
</evidence>
<dbReference type="InterPro" id="IPR007048">
    <property type="entry name" value="IraD/Gp25-like"/>
</dbReference>
<dbReference type="EMBL" id="JAIRBM010000024">
    <property type="protein sequence ID" value="MBZ6078954.1"/>
    <property type="molecule type" value="Genomic_DNA"/>
</dbReference>
<sequence>MAGTDRRTGKWIASPAHIRQSIEVILTTPVGTRVMRREFGFDAIHEDGRPKEGLTADSIEESARAALIRWEPRVEFRTITAILGGKQTLAAIKVSYQDKETGDTDETTVLFPVSGKEK</sequence>
<feature type="domain" description="IraD/Gp25-like" evidence="1">
    <location>
        <begin position="16"/>
        <end position="97"/>
    </location>
</feature>
<gene>
    <name evidence="2" type="ORF">K9B37_22095</name>
</gene>
<dbReference type="RefSeq" id="WP_224315705.1">
    <property type="nucleotide sequence ID" value="NZ_JAIRBM010000024.1"/>
</dbReference>
<accession>A0ABS7VUV5</accession>
<keyword evidence="3" id="KW-1185">Reference proteome</keyword>
<protein>
    <submittedName>
        <fullName evidence="2">GPW/gp25 family protein</fullName>
    </submittedName>
</protein>
<dbReference type="Proteomes" id="UP000704176">
    <property type="component" value="Unassembled WGS sequence"/>
</dbReference>
<evidence type="ECO:0000313" key="2">
    <source>
        <dbReference type="EMBL" id="MBZ6078954.1"/>
    </source>
</evidence>
<reference evidence="2 3" key="1">
    <citation type="submission" date="2021-09" db="EMBL/GenBank/DDBJ databases">
        <title>The complete genome sequence of a new microorganism.</title>
        <authorList>
            <person name="Zi Z."/>
        </authorList>
    </citation>
    <scope>NUCLEOTIDE SEQUENCE [LARGE SCALE GENOMIC DNA]</scope>
    <source>
        <strain evidence="2 3">WGZ8</strain>
    </source>
</reference>
<dbReference type="Gene3D" id="3.10.450.40">
    <property type="match status" value="1"/>
</dbReference>
<organism evidence="2 3">
    <name type="scientific">Microvirga puerhi</name>
    <dbReference type="NCBI Taxonomy" id="2876078"/>
    <lineage>
        <taxon>Bacteria</taxon>
        <taxon>Pseudomonadati</taxon>
        <taxon>Pseudomonadota</taxon>
        <taxon>Alphaproteobacteria</taxon>
        <taxon>Hyphomicrobiales</taxon>
        <taxon>Methylobacteriaceae</taxon>
        <taxon>Microvirga</taxon>
    </lineage>
</organism>
<name>A0ABS7VUV5_9HYPH</name>